<keyword evidence="2" id="KW-0812">Transmembrane</keyword>
<feature type="transmembrane region" description="Helical" evidence="2">
    <location>
        <begin position="26"/>
        <end position="44"/>
    </location>
</feature>
<feature type="compositionally biased region" description="Polar residues" evidence="1">
    <location>
        <begin position="207"/>
        <end position="218"/>
    </location>
</feature>
<evidence type="ECO:0000313" key="3">
    <source>
        <dbReference type="EMBL" id="MCF0039765.1"/>
    </source>
</evidence>
<feature type="transmembrane region" description="Helical" evidence="2">
    <location>
        <begin position="158"/>
        <end position="180"/>
    </location>
</feature>
<evidence type="ECO:0000256" key="2">
    <source>
        <dbReference type="SAM" id="Phobius"/>
    </source>
</evidence>
<evidence type="ECO:0000256" key="1">
    <source>
        <dbReference type="SAM" id="MobiDB-lite"/>
    </source>
</evidence>
<keyword evidence="4" id="KW-1185">Reference proteome</keyword>
<reference evidence="3" key="1">
    <citation type="submission" date="2021-12" db="EMBL/GenBank/DDBJ databases">
        <title>Novel species in genus Dyadobacter.</title>
        <authorList>
            <person name="Ma C."/>
        </authorList>
    </citation>
    <scope>NUCLEOTIDE SEQUENCE</scope>
    <source>
        <strain evidence="3">CY399</strain>
    </source>
</reference>
<accession>A0A9X1PAE6</accession>
<organism evidence="3 4">
    <name type="scientific">Dyadobacter fanqingshengii</name>
    <dbReference type="NCBI Taxonomy" id="2906443"/>
    <lineage>
        <taxon>Bacteria</taxon>
        <taxon>Pseudomonadati</taxon>
        <taxon>Bacteroidota</taxon>
        <taxon>Cytophagia</taxon>
        <taxon>Cytophagales</taxon>
        <taxon>Spirosomataceae</taxon>
        <taxon>Dyadobacter</taxon>
    </lineage>
</organism>
<keyword evidence="2" id="KW-0472">Membrane</keyword>
<dbReference type="Proteomes" id="UP001139700">
    <property type="component" value="Unassembled WGS sequence"/>
</dbReference>
<name>A0A9X1PAE6_9BACT</name>
<protein>
    <submittedName>
        <fullName evidence="3">Uncharacterized protein</fullName>
    </submittedName>
</protein>
<comment type="caution">
    <text evidence="3">The sequence shown here is derived from an EMBL/GenBank/DDBJ whole genome shotgun (WGS) entry which is preliminary data.</text>
</comment>
<feature type="transmembrane region" description="Helical" evidence="2">
    <location>
        <begin position="119"/>
        <end position="138"/>
    </location>
</feature>
<evidence type="ECO:0000313" key="4">
    <source>
        <dbReference type="Proteomes" id="UP001139700"/>
    </source>
</evidence>
<sequence>MEDKTDKSNSGREQLAKDLFSWQNRLMPWMILLPSLLILIFVYLSTVQLNNFSKEINNYKSSELDKVFVNKSDSSLHRLVTESPELSKLYLLAKMEEQLMNKRYSQGGVLLISRLYTKYLGFFTGMILAIVGAVFIISKLSEEQSSLTASGTNASLSLVSTSPGIIFAVLGTVLMLSTILSQTEIQITDAATYLNGPATTPININVKPNTPADTTNMDSLMKYSTPENP</sequence>
<gene>
    <name evidence="3" type="ORF">LXM24_06685</name>
</gene>
<feature type="region of interest" description="Disordered" evidence="1">
    <location>
        <begin position="207"/>
        <end position="229"/>
    </location>
</feature>
<dbReference type="RefSeq" id="WP_234612204.1">
    <property type="nucleotide sequence ID" value="NZ_CP098806.1"/>
</dbReference>
<dbReference type="AlphaFoldDB" id="A0A9X1PAE6"/>
<dbReference type="EMBL" id="JAJTTA010000002">
    <property type="protein sequence ID" value="MCF0039765.1"/>
    <property type="molecule type" value="Genomic_DNA"/>
</dbReference>
<keyword evidence="2" id="KW-1133">Transmembrane helix</keyword>
<proteinExistence type="predicted"/>